<evidence type="ECO:0000313" key="1">
    <source>
        <dbReference type="EMBL" id="CAK5084213.1"/>
    </source>
</evidence>
<keyword evidence="2" id="KW-1185">Reference proteome</keyword>
<gene>
    <name evidence="1" type="ORF">MENTE1834_LOCUS31600</name>
</gene>
<reference evidence="1" key="1">
    <citation type="submission" date="2023-11" db="EMBL/GenBank/DDBJ databases">
        <authorList>
            <person name="Poullet M."/>
        </authorList>
    </citation>
    <scope>NUCLEOTIDE SEQUENCE</scope>
    <source>
        <strain evidence="1">E1834</strain>
    </source>
</reference>
<proteinExistence type="predicted"/>
<organism evidence="1 2">
    <name type="scientific">Meloidogyne enterolobii</name>
    <name type="common">Root-knot nematode worm</name>
    <name type="synonym">Meloidogyne mayaguensis</name>
    <dbReference type="NCBI Taxonomy" id="390850"/>
    <lineage>
        <taxon>Eukaryota</taxon>
        <taxon>Metazoa</taxon>
        <taxon>Ecdysozoa</taxon>
        <taxon>Nematoda</taxon>
        <taxon>Chromadorea</taxon>
        <taxon>Rhabditida</taxon>
        <taxon>Tylenchina</taxon>
        <taxon>Tylenchomorpha</taxon>
        <taxon>Tylenchoidea</taxon>
        <taxon>Meloidogynidae</taxon>
        <taxon>Meloidogyninae</taxon>
        <taxon>Meloidogyne</taxon>
    </lineage>
</organism>
<protein>
    <submittedName>
        <fullName evidence="1">Uncharacterized protein</fullName>
    </submittedName>
</protein>
<name>A0ACB0ZZ20_MELEN</name>
<comment type="caution">
    <text evidence="1">The sequence shown here is derived from an EMBL/GenBank/DDBJ whole genome shotgun (WGS) entry which is preliminary data.</text>
</comment>
<accession>A0ACB0ZZ20</accession>
<evidence type="ECO:0000313" key="2">
    <source>
        <dbReference type="Proteomes" id="UP001497535"/>
    </source>
</evidence>
<sequence length="57" mass="6970">MEIELEKKFQRAMLLYSQLDNEKSSLLYEIDLMKNEMEEKDQILYQDRQGTTIQSFY</sequence>
<dbReference type="EMBL" id="CAVMJV010000053">
    <property type="protein sequence ID" value="CAK5084213.1"/>
    <property type="molecule type" value="Genomic_DNA"/>
</dbReference>
<dbReference type="Proteomes" id="UP001497535">
    <property type="component" value="Unassembled WGS sequence"/>
</dbReference>